<proteinExistence type="predicted"/>
<dbReference type="RefSeq" id="WP_179222052.1">
    <property type="nucleotide sequence ID" value="NZ_NHON01000126.1"/>
</dbReference>
<dbReference type="Proteomes" id="UP000196655">
    <property type="component" value="Unassembled WGS sequence"/>
</dbReference>
<name>A0A211Z178_9PROT</name>
<reference evidence="3" key="1">
    <citation type="submission" date="2017-05" db="EMBL/GenBank/DDBJ databases">
        <authorList>
            <person name="Macchi M."/>
            <person name="Festa S."/>
            <person name="Coppotelli B.M."/>
            <person name="Morelli I.S."/>
        </authorList>
    </citation>
    <scope>NUCLEOTIDE SEQUENCE [LARGE SCALE GENOMIC DNA]</scope>
    <source>
        <strain evidence="3">I</strain>
    </source>
</reference>
<gene>
    <name evidence="2" type="ORF">BWR60_32890</name>
</gene>
<keyword evidence="3" id="KW-1185">Reference proteome</keyword>
<organism evidence="2 3">
    <name type="scientific">Inquilinus limosus</name>
    <dbReference type="NCBI Taxonomy" id="171674"/>
    <lineage>
        <taxon>Bacteria</taxon>
        <taxon>Pseudomonadati</taxon>
        <taxon>Pseudomonadota</taxon>
        <taxon>Alphaproteobacteria</taxon>
        <taxon>Rhodospirillales</taxon>
        <taxon>Rhodospirillaceae</taxon>
        <taxon>Inquilinus</taxon>
    </lineage>
</organism>
<feature type="non-terminal residue" evidence="2">
    <location>
        <position position="1"/>
    </location>
</feature>
<evidence type="ECO:0000313" key="2">
    <source>
        <dbReference type="EMBL" id="OWJ59011.1"/>
    </source>
</evidence>
<feature type="region of interest" description="Disordered" evidence="1">
    <location>
        <begin position="65"/>
        <end position="85"/>
    </location>
</feature>
<evidence type="ECO:0000313" key="3">
    <source>
        <dbReference type="Proteomes" id="UP000196655"/>
    </source>
</evidence>
<protein>
    <submittedName>
        <fullName evidence="2">Uncharacterized protein</fullName>
    </submittedName>
</protein>
<sequence>AAVAAMVEQAVDDLAEPGVAADIKAGLAVRLKEPDVEALLDTESFGTAVIRLCRSLGFDIENDPESYLEEDDADDAAAEASPDSS</sequence>
<feature type="compositionally biased region" description="Acidic residues" evidence="1">
    <location>
        <begin position="65"/>
        <end position="77"/>
    </location>
</feature>
<comment type="caution">
    <text evidence="2">The sequence shown here is derived from an EMBL/GenBank/DDBJ whole genome shotgun (WGS) entry which is preliminary data.</text>
</comment>
<dbReference type="AlphaFoldDB" id="A0A211Z178"/>
<accession>A0A211Z178</accession>
<dbReference type="EMBL" id="NHON01000126">
    <property type="protein sequence ID" value="OWJ59011.1"/>
    <property type="molecule type" value="Genomic_DNA"/>
</dbReference>
<evidence type="ECO:0000256" key="1">
    <source>
        <dbReference type="SAM" id="MobiDB-lite"/>
    </source>
</evidence>